<evidence type="ECO:0000313" key="3">
    <source>
        <dbReference type="Proteomes" id="UP000642829"/>
    </source>
</evidence>
<reference evidence="2" key="2">
    <citation type="submission" date="2020-09" db="EMBL/GenBank/DDBJ databases">
        <authorList>
            <person name="Sun Q."/>
            <person name="Kim S."/>
        </authorList>
    </citation>
    <scope>NUCLEOTIDE SEQUENCE</scope>
    <source>
        <strain evidence="2">KCTC 12870</strain>
    </source>
</reference>
<dbReference type="SUPFAM" id="SSF52266">
    <property type="entry name" value="SGNH hydrolase"/>
    <property type="match status" value="1"/>
</dbReference>
<comment type="caution">
    <text evidence="2">The sequence shown here is derived from an EMBL/GenBank/DDBJ whole genome shotgun (WGS) entry which is preliminary data.</text>
</comment>
<dbReference type="InterPro" id="IPR036514">
    <property type="entry name" value="SGNH_hydro_sf"/>
</dbReference>
<organism evidence="2 3">
    <name type="scientific">Cerasicoccus arenae</name>
    <dbReference type="NCBI Taxonomy" id="424488"/>
    <lineage>
        <taxon>Bacteria</taxon>
        <taxon>Pseudomonadati</taxon>
        <taxon>Verrucomicrobiota</taxon>
        <taxon>Opitutia</taxon>
        <taxon>Puniceicoccales</taxon>
        <taxon>Cerasicoccaceae</taxon>
        <taxon>Cerasicoccus</taxon>
    </lineage>
</organism>
<dbReference type="Proteomes" id="UP000642829">
    <property type="component" value="Unassembled WGS sequence"/>
</dbReference>
<dbReference type="InterPro" id="IPR051532">
    <property type="entry name" value="Ester_Hydrolysis_Enzymes"/>
</dbReference>
<evidence type="ECO:0000313" key="2">
    <source>
        <dbReference type="EMBL" id="GHC11575.1"/>
    </source>
</evidence>
<keyword evidence="3" id="KW-1185">Reference proteome</keyword>
<sequence length="208" mass="23054">MGIPFKTGQTILFQGDSITDASRNKEDGGCLGVGYVRIIASLLGARYPEADLKFINRGISGNRVPDLAARWDKDCLDLKPDWLSILIGVNDCWRAFDSNDPTSTEVFEEGYRGILDRAKDEVSQLILCEPFLLHTPEDRAAWRGDLDPKIHVVRKLAREYGAILVPFDGVFAAAACRQEMGYWAGDGVHPSPAGHGLMAKAWMQYVRV</sequence>
<dbReference type="PANTHER" id="PTHR30383">
    <property type="entry name" value="THIOESTERASE 1/PROTEASE 1/LYSOPHOSPHOLIPASE L1"/>
    <property type="match status" value="1"/>
</dbReference>
<dbReference type="EMBL" id="BMXG01000026">
    <property type="protein sequence ID" value="GHC11575.1"/>
    <property type="molecule type" value="Genomic_DNA"/>
</dbReference>
<gene>
    <name evidence="2" type="ORF">GCM10007047_31060</name>
</gene>
<dbReference type="Pfam" id="PF13472">
    <property type="entry name" value="Lipase_GDSL_2"/>
    <property type="match status" value="1"/>
</dbReference>
<dbReference type="PANTHER" id="PTHR30383:SF5">
    <property type="entry name" value="SGNH HYDROLASE-TYPE ESTERASE DOMAIN-CONTAINING PROTEIN"/>
    <property type="match status" value="1"/>
</dbReference>
<dbReference type="GO" id="GO:0004622">
    <property type="term" value="F:phosphatidylcholine lysophospholipase activity"/>
    <property type="evidence" value="ECO:0007669"/>
    <property type="project" value="TreeGrafter"/>
</dbReference>
<feature type="domain" description="SGNH hydrolase-type esterase" evidence="1">
    <location>
        <begin position="15"/>
        <end position="196"/>
    </location>
</feature>
<dbReference type="AlphaFoldDB" id="A0A8J3DEL5"/>
<accession>A0A8J3DEL5</accession>
<proteinExistence type="predicted"/>
<evidence type="ECO:0000259" key="1">
    <source>
        <dbReference type="Pfam" id="PF13472"/>
    </source>
</evidence>
<reference evidence="2" key="1">
    <citation type="journal article" date="2014" name="Int. J. Syst. Evol. Microbiol.">
        <title>Complete genome sequence of Corynebacterium casei LMG S-19264T (=DSM 44701T), isolated from a smear-ripened cheese.</title>
        <authorList>
            <consortium name="US DOE Joint Genome Institute (JGI-PGF)"/>
            <person name="Walter F."/>
            <person name="Albersmeier A."/>
            <person name="Kalinowski J."/>
            <person name="Ruckert C."/>
        </authorList>
    </citation>
    <scope>NUCLEOTIDE SEQUENCE</scope>
    <source>
        <strain evidence="2">KCTC 12870</strain>
    </source>
</reference>
<dbReference type="InterPro" id="IPR013830">
    <property type="entry name" value="SGNH_hydro"/>
</dbReference>
<dbReference type="CDD" id="cd01834">
    <property type="entry name" value="SGNH_hydrolase_like_2"/>
    <property type="match status" value="1"/>
</dbReference>
<name>A0A8J3DEL5_9BACT</name>
<dbReference type="Gene3D" id="3.40.50.1110">
    <property type="entry name" value="SGNH hydrolase"/>
    <property type="match status" value="1"/>
</dbReference>
<dbReference type="RefSeq" id="WP_189516926.1">
    <property type="nucleotide sequence ID" value="NZ_BMXG01000026.1"/>
</dbReference>
<protein>
    <submittedName>
        <fullName evidence="2">Lipase</fullName>
    </submittedName>
</protein>